<evidence type="ECO:0000256" key="1">
    <source>
        <dbReference type="ARBA" id="ARBA00008857"/>
    </source>
</evidence>
<accession>A0A174NLE1</accession>
<dbReference type="PROSITE" id="PS51898">
    <property type="entry name" value="TYR_RECOMBINASE"/>
    <property type="match status" value="1"/>
</dbReference>
<evidence type="ECO:0000256" key="5">
    <source>
        <dbReference type="PROSITE-ProRule" id="PRU01248"/>
    </source>
</evidence>
<organism evidence="8 9">
    <name type="scientific">Parabacteroides distasonis</name>
    <dbReference type="NCBI Taxonomy" id="823"/>
    <lineage>
        <taxon>Bacteria</taxon>
        <taxon>Pseudomonadati</taxon>
        <taxon>Bacteroidota</taxon>
        <taxon>Bacteroidia</taxon>
        <taxon>Bacteroidales</taxon>
        <taxon>Tannerellaceae</taxon>
        <taxon>Parabacteroides</taxon>
    </lineage>
</organism>
<evidence type="ECO:0000256" key="4">
    <source>
        <dbReference type="ARBA" id="ARBA00023172"/>
    </source>
</evidence>
<evidence type="ECO:0000256" key="3">
    <source>
        <dbReference type="ARBA" id="ARBA00023125"/>
    </source>
</evidence>
<protein>
    <submittedName>
        <fullName evidence="8">Site-specific tyrosine recombinase XerD</fullName>
    </submittedName>
</protein>
<dbReference type="Gene3D" id="1.10.443.10">
    <property type="entry name" value="Intergrase catalytic core"/>
    <property type="match status" value="1"/>
</dbReference>
<dbReference type="InterPro" id="IPR011010">
    <property type="entry name" value="DNA_brk_join_enz"/>
</dbReference>
<keyword evidence="3 5" id="KW-0238">DNA-binding</keyword>
<dbReference type="InterPro" id="IPR025269">
    <property type="entry name" value="SAM-like_dom"/>
</dbReference>
<evidence type="ECO:0000256" key="2">
    <source>
        <dbReference type="ARBA" id="ARBA00022908"/>
    </source>
</evidence>
<dbReference type="RefSeq" id="WP_057327556.1">
    <property type="nucleotide sequence ID" value="NZ_CZBM01000001.1"/>
</dbReference>
<dbReference type="Pfam" id="PF00589">
    <property type="entry name" value="Phage_integrase"/>
    <property type="match status" value="1"/>
</dbReference>
<dbReference type="InterPro" id="IPR013762">
    <property type="entry name" value="Integrase-like_cat_sf"/>
</dbReference>
<dbReference type="Proteomes" id="UP000095332">
    <property type="component" value="Unassembled WGS sequence"/>
</dbReference>
<dbReference type="Gene3D" id="1.10.150.130">
    <property type="match status" value="1"/>
</dbReference>
<proteinExistence type="inferred from homology"/>
<dbReference type="GO" id="GO:0003677">
    <property type="term" value="F:DNA binding"/>
    <property type="evidence" value="ECO:0007669"/>
    <property type="project" value="UniProtKB-UniRule"/>
</dbReference>
<dbReference type="Pfam" id="PF13102">
    <property type="entry name" value="Phage_int_SAM_5"/>
    <property type="match status" value="1"/>
</dbReference>
<dbReference type="PROSITE" id="PS51900">
    <property type="entry name" value="CB"/>
    <property type="match status" value="1"/>
</dbReference>
<dbReference type="EMBL" id="CZBM01000001">
    <property type="protein sequence ID" value="CUP49444.1"/>
    <property type="molecule type" value="Genomic_DNA"/>
</dbReference>
<dbReference type="GO" id="GO:0015074">
    <property type="term" value="P:DNA integration"/>
    <property type="evidence" value="ECO:0007669"/>
    <property type="project" value="UniProtKB-KW"/>
</dbReference>
<dbReference type="AlphaFoldDB" id="A0A174NLE1"/>
<dbReference type="SUPFAM" id="SSF56349">
    <property type="entry name" value="DNA breaking-rejoining enzymes"/>
    <property type="match status" value="1"/>
</dbReference>
<dbReference type="PANTHER" id="PTHR30349">
    <property type="entry name" value="PHAGE INTEGRASE-RELATED"/>
    <property type="match status" value="1"/>
</dbReference>
<evidence type="ECO:0000259" key="6">
    <source>
        <dbReference type="PROSITE" id="PS51898"/>
    </source>
</evidence>
<dbReference type="CDD" id="cd01185">
    <property type="entry name" value="INTN1_C_like"/>
    <property type="match status" value="1"/>
</dbReference>
<reference evidence="8 9" key="1">
    <citation type="submission" date="2015-09" db="EMBL/GenBank/DDBJ databases">
        <authorList>
            <consortium name="Pathogen Informatics"/>
        </authorList>
    </citation>
    <scope>NUCLEOTIDE SEQUENCE [LARGE SCALE GENOMIC DNA]</scope>
    <source>
        <strain evidence="8 9">2789STDY5834948</strain>
    </source>
</reference>
<dbReference type="PANTHER" id="PTHR30349:SF64">
    <property type="entry name" value="PROPHAGE INTEGRASE INTD-RELATED"/>
    <property type="match status" value="1"/>
</dbReference>
<dbReference type="InterPro" id="IPR002104">
    <property type="entry name" value="Integrase_catalytic"/>
</dbReference>
<comment type="similarity">
    <text evidence="1">Belongs to the 'phage' integrase family.</text>
</comment>
<keyword evidence="2" id="KW-0229">DNA integration</keyword>
<evidence type="ECO:0000259" key="7">
    <source>
        <dbReference type="PROSITE" id="PS51900"/>
    </source>
</evidence>
<evidence type="ECO:0000313" key="9">
    <source>
        <dbReference type="Proteomes" id="UP000095332"/>
    </source>
</evidence>
<dbReference type="InterPro" id="IPR044068">
    <property type="entry name" value="CB"/>
</dbReference>
<feature type="domain" description="Core-binding (CB)" evidence="7">
    <location>
        <begin position="110"/>
        <end position="189"/>
    </location>
</feature>
<sequence length="399" mass="46117">MATVKVKYRPSVQEGKEGTIYYQIIHNRVIRQIRTDYHILREEWDSDKHAVTITFGDREAFLRTVWDSVARDLKRLNTIIDKLGNDDGNFTADDVVEKFQEPADEPCFFSFMEEVVARLERLGKTRTSETYTAALNSFMRFMEGRDVPLDEIDSDLMEEYEAYLKGCGVSLNTVSFYNRILRAAYNRAVEKGLTPQRHPFRNVYTGMEKTVKRAIPFEAIRRIKELNLSLKPALDFARDMFLFSFYTRGMSFVDMAYLRKSDLKNGILSYRRKKTGQQLHIRWEQCMREIVEKHPNTTTEYLLPMITDPTASDRKQYENALHLVNRKLKKVAEMAGLSVPLTMYVARHAWASIAKSKNIPLSVISEGMGHDSETTTQIYLASLDTSVIDEANKLILKGL</sequence>
<evidence type="ECO:0000313" key="8">
    <source>
        <dbReference type="EMBL" id="CUP49444.1"/>
    </source>
</evidence>
<dbReference type="GO" id="GO:0006310">
    <property type="term" value="P:DNA recombination"/>
    <property type="evidence" value="ECO:0007669"/>
    <property type="project" value="UniProtKB-KW"/>
</dbReference>
<name>A0A174NLE1_PARDI</name>
<keyword evidence="4" id="KW-0233">DNA recombination</keyword>
<feature type="domain" description="Tyr recombinase" evidence="6">
    <location>
        <begin position="210"/>
        <end position="393"/>
    </location>
</feature>
<dbReference type="InterPro" id="IPR010998">
    <property type="entry name" value="Integrase_recombinase_N"/>
</dbReference>
<gene>
    <name evidence="8" type="ORF">ERS852560_00109</name>
</gene>
<dbReference type="InterPro" id="IPR050090">
    <property type="entry name" value="Tyrosine_recombinase_XerCD"/>
</dbReference>